<evidence type="ECO:0000313" key="1">
    <source>
        <dbReference type="EMBL" id="SVB47883.1"/>
    </source>
</evidence>
<feature type="non-terminal residue" evidence="1">
    <location>
        <position position="67"/>
    </location>
</feature>
<organism evidence="1">
    <name type="scientific">marine metagenome</name>
    <dbReference type="NCBI Taxonomy" id="408172"/>
    <lineage>
        <taxon>unclassified sequences</taxon>
        <taxon>metagenomes</taxon>
        <taxon>ecological metagenomes</taxon>
    </lineage>
</organism>
<accession>A0A382ED53</accession>
<protein>
    <submittedName>
        <fullName evidence="1">Uncharacterized protein</fullName>
    </submittedName>
</protein>
<dbReference type="AlphaFoldDB" id="A0A382ED53"/>
<dbReference type="EMBL" id="UINC01043611">
    <property type="protein sequence ID" value="SVB47883.1"/>
    <property type="molecule type" value="Genomic_DNA"/>
</dbReference>
<proteinExistence type="predicted"/>
<sequence length="67" mass="7330">MNNQPIYDRIVKVWQRLITCGALAPATALGLLLVQTQAQAQAPKEPQGFIMVKEYHGIGGVDINLLL</sequence>
<reference evidence="1" key="1">
    <citation type="submission" date="2018-05" db="EMBL/GenBank/DDBJ databases">
        <authorList>
            <person name="Lanie J.A."/>
            <person name="Ng W.-L."/>
            <person name="Kazmierczak K.M."/>
            <person name="Andrzejewski T.M."/>
            <person name="Davidsen T.M."/>
            <person name="Wayne K.J."/>
            <person name="Tettelin H."/>
            <person name="Glass J.I."/>
            <person name="Rusch D."/>
            <person name="Podicherti R."/>
            <person name="Tsui H.-C.T."/>
            <person name="Winkler M.E."/>
        </authorList>
    </citation>
    <scope>NUCLEOTIDE SEQUENCE</scope>
</reference>
<gene>
    <name evidence="1" type="ORF">METZ01_LOCUS200737</name>
</gene>
<feature type="non-terminal residue" evidence="1">
    <location>
        <position position="1"/>
    </location>
</feature>
<name>A0A382ED53_9ZZZZ</name>